<dbReference type="AlphaFoldDB" id="A0A835HAX2"/>
<sequence length="31" mass="3430">MCTTLRSKNTSLLASSKNVLKTMLKTNDKCV</sequence>
<evidence type="ECO:0000313" key="1">
    <source>
        <dbReference type="EMBL" id="KAF9595934.1"/>
    </source>
</evidence>
<protein>
    <submittedName>
        <fullName evidence="1">Uncharacterized protein</fullName>
    </submittedName>
</protein>
<proteinExistence type="predicted"/>
<gene>
    <name evidence="1" type="ORF">IFM89_006215</name>
</gene>
<reference evidence="1 2" key="1">
    <citation type="submission" date="2020-10" db="EMBL/GenBank/DDBJ databases">
        <title>The Coptis chinensis genome and diversification of protoberbering-type alkaloids.</title>
        <authorList>
            <person name="Wang B."/>
            <person name="Shu S."/>
            <person name="Song C."/>
            <person name="Liu Y."/>
        </authorList>
    </citation>
    <scope>NUCLEOTIDE SEQUENCE [LARGE SCALE GENOMIC DNA]</scope>
    <source>
        <strain evidence="1">HL-2020</strain>
        <tissue evidence="1">Leaf</tissue>
    </source>
</reference>
<accession>A0A835HAX2</accession>
<name>A0A835HAX2_9MAGN</name>
<evidence type="ECO:0000313" key="2">
    <source>
        <dbReference type="Proteomes" id="UP000631114"/>
    </source>
</evidence>
<comment type="caution">
    <text evidence="1">The sequence shown here is derived from an EMBL/GenBank/DDBJ whole genome shotgun (WGS) entry which is preliminary data.</text>
</comment>
<keyword evidence="2" id="KW-1185">Reference proteome</keyword>
<dbReference type="EMBL" id="JADFTS010000007">
    <property type="protein sequence ID" value="KAF9595934.1"/>
    <property type="molecule type" value="Genomic_DNA"/>
</dbReference>
<dbReference type="Proteomes" id="UP000631114">
    <property type="component" value="Unassembled WGS sequence"/>
</dbReference>
<organism evidence="1 2">
    <name type="scientific">Coptis chinensis</name>
    <dbReference type="NCBI Taxonomy" id="261450"/>
    <lineage>
        <taxon>Eukaryota</taxon>
        <taxon>Viridiplantae</taxon>
        <taxon>Streptophyta</taxon>
        <taxon>Embryophyta</taxon>
        <taxon>Tracheophyta</taxon>
        <taxon>Spermatophyta</taxon>
        <taxon>Magnoliopsida</taxon>
        <taxon>Ranunculales</taxon>
        <taxon>Ranunculaceae</taxon>
        <taxon>Coptidoideae</taxon>
        <taxon>Coptis</taxon>
    </lineage>
</organism>